<accession>A0A328U595</accession>
<sequence length="641" mass="72270">MAHKKIGIITQRQSDFTDILAKTPTIQVQRIPTDEILNYDLDLFDALCILGGTEEVPLVLGAYERIKIEEQIDKGKKLFCEFCGSIADSFMLEPASTRFSRMVVAAKDETIPGLLEGDILDDQCNVHTKPLFANSQAAPLLVSKSFVNAHRHTKLEKADIQETVNWSLWFEKSNVLVAAFRLCNFNRARMAPMAKWHSLMTYILEWICEETVRIDVLEPPYHTVPFDPNKDFRAQLEASVTNAAAWFENADLLKQNGKHGIQEGLGTEIDPNGDQKRLTTVRTDCAGEAALFYYMHFLLTGDPASLERSDNLLTFCFEALQVKSGPFKGMIRWSEFAWGTCYQDDVARVLIPQLLKCLYGNTTEYLDECTQALKFLVDTTGTDGTRVSRTDLIDLDEENMKKLASEPGNLPSAHYNGFYFGALLLGWKLTGKEAFKAAGIKGLETLMSVYPETKREQSETQELCRLILPLAWLYWVTGEHVHRDWLYQVTEDLQKFKHSSGGYLEWDTGYKAACSRTENAECSLLAHNGDPVVDLLYSLNWLPLGFIQAYFVTGDPYFKQLWEEISQFMLTSQIHSGNKLIHGGWTRGFDVELMEVFGIPNDVGWGPWAMESGWTVAEIGTGLMAGLLADELSLHYLNSAS</sequence>
<dbReference type="GO" id="GO:0005975">
    <property type="term" value="P:carbohydrate metabolic process"/>
    <property type="evidence" value="ECO:0007669"/>
    <property type="project" value="InterPro"/>
</dbReference>
<dbReference type="InterPro" id="IPR008928">
    <property type="entry name" value="6-hairpin_glycosidase_sf"/>
</dbReference>
<name>A0A328U595_9BACL</name>
<dbReference type="AlphaFoldDB" id="A0A328U595"/>
<evidence type="ECO:0000313" key="1">
    <source>
        <dbReference type="EMBL" id="RAP77729.1"/>
    </source>
</evidence>
<dbReference type="OrthoDB" id="2765619at2"/>
<reference evidence="1 2" key="1">
    <citation type="submission" date="2018-06" db="EMBL/GenBank/DDBJ databases">
        <title>Paenibacillus montanisoli sp. nov., isolated from mountain area soil.</title>
        <authorList>
            <person name="Wu M."/>
        </authorList>
    </citation>
    <scope>NUCLEOTIDE SEQUENCE [LARGE SCALE GENOMIC DNA]</scope>
    <source>
        <strain evidence="1 2">RA17</strain>
    </source>
</reference>
<comment type="caution">
    <text evidence="1">The sequence shown here is derived from an EMBL/GenBank/DDBJ whole genome shotgun (WGS) entry which is preliminary data.</text>
</comment>
<evidence type="ECO:0000313" key="2">
    <source>
        <dbReference type="Proteomes" id="UP000249260"/>
    </source>
</evidence>
<organism evidence="1 2">
    <name type="scientific">Paenibacillus montanisoli</name>
    <dbReference type="NCBI Taxonomy" id="2081970"/>
    <lineage>
        <taxon>Bacteria</taxon>
        <taxon>Bacillati</taxon>
        <taxon>Bacillota</taxon>
        <taxon>Bacilli</taxon>
        <taxon>Bacillales</taxon>
        <taxon>Paenibacillaceae</taxon>
        <taxon>Paenibacillus</taxon>
    </lineage>
</organism>
<gene>
    <name evidence="1" type="ORF">DL346_04510</name>
</gene>
<dbReference type="EMBL" id="QLUW01000001">
    <property type="protein sequence ID" value="RAP77729.1"/>
    <property type="molecule type" value="Genomic_DNA"/>
</dbReference>
<dbReference type="Proteomes" id="UP000249260">
    <property type="component" value="Unassembled WGS sequence"/>
</dbReference>
<dbReference type="RefSeq" id="WP_112880852.1">
    <property type="nucleotide sequence ID" value="NZ_QLUW01000001.1"/>
</dbReference>
<protein>
    <submittedName>
        <fullName evidence="1">Uncharacterized protein</fullName>
    </submittedName>
</protein>
<proteinExistence type="predicted"/>
<dbReference type="SUPFAM" id="SSF48208">
    <property type="entry name" value="Six-hairpin glycosidases"/>
    <property type="match status" value="1"/>
</dbReference>
<keyword evidence="2" id="KW-1185">Reference proteome</keyword>